<feature type="transmembrane region" description="Helical" evidence="1">
    <location>
        <begin position="105"/>
        <end position="126"/>
    </location>
</feature>
<feature type="transmembrane region" description="Helical" evidence="1">
    <location>
        <begin position="264"/>
        <end position="281"/>
    </location>
</feature>
<feature type="transmembrane region" description="Helical" evidence="1">
    <location>
        <begin position="512"/>
        <end position="531"/>
    </location>
</feature>
<feature type="transmembrane region" description="Helical" evidence="1">
    <location>
        <begin position="365"/>
        <end position="387"/>
    </location>
</feature>
<feature type="transmembrane region" description="Helical" evidence="1">
    <location>
        <begin position="323"/>
        <end position="345"/>
    </location>
</feature>
<evidence type="ECO:0000313" key="2">
    <source>
        <dbReference type="EMBL" id="CUR52257.1"/>
    </source>
</evidence>
<feature type="transmembrane region" description="Helical" evidence="1">
    <location>
        <begin position="232"/>
        <end position="252"/>
    </location>
</feature>
<proteinExistence type="predicted"/>
<keyword evidence="1" id="KW-0472">Membrane</keyword>
<dbReference type="Proteomes" id="UP000196239">
    <property type="component" value="Chromosome 1"/>
</dbReference>
<feature type="transmembrane region" description="Helical" evidence="1">
    <location>
        <begin position="178"/>
        <end position="199"/>
    </location>
</feature>
<name>A0A128A4K7_9ARCH</name>
<accession>A0A128A4K7</accession>
<reference evidence="3" key="1">
    <citation type="submission" date="2015-10" db="EMBL/GenBank/DDBJ databases">
        <authorList>
            <person name="Lehtovirta-Morley L.E."/>
            <person name="Vieille C."/>
        </authorList>
    </citation>
    <scope>NUCLEOTIDE SEQUENCE [LARGE SCALE GENOMIC DNA]</scope>
</reference>
<feature type="transmembrane region" description="Helical" evidence="1">
    <location>
        <begin position="456"/>
        <end position="478"/>
    </location>
</feature>
<sequence>MLTTKYSTTSRESRIFAQKVARSIIEVQPNVNNTADIIVLLECLGYRKETLMQYGFADFHALANGIYNFLDMYETRGKSKEMFIESFTMKIPSIQKRLVEGIGMIFPWLGSLALLFITGVSLWMAWGLPIQITTAFVSGVFLGLVITEGTLQVFNRLFLFYNAQTNMGEIKRLQKRSYCLVGSVLAATVCILFAVGYVTEIPLNLIGIVVISTITVSLHRASYMIIYALKKLVQLIIAYSVAFASLLSVYYFGQPIFSDNITRYFAGLVIAFAALSVFSIYQHYKLLKTNIATTSGDKPHFYNPISRTDKTIKSRFGIQLWEVMFYSIYGTFYLVTMFADRILSWMYNPLVVLKGFGLPMAFNSVYHAGADLALVVLLPASIIQYVMMEPIHMHMNNVSIKIKVSQADMIGKYIQNTYRKLFLITMFVSVTTAIILNLAAPYVMSHVEFSPTSMHVLQIASIANVFMSLFTANSLFLMFTNKIKLLAVLMMISSSIVIVGGILVANSGFENLVFAYLGATIFAALVSTIYANKTIKNASSIIFARLI</sequence>
<organism evidence="2 3">
    <name type="scientific">Nitrosotalea devaniterrae</name>
    <dbReference type="NCBI Taxonomy" id="1078905"/>
    <lineage>
        <taxon>Archaea</taxon>
        <taxon>Nitrososphaerota</taxon>
        <taxon>Nitrososphaeria</taxon>
        <taxon>Nitrosotaleales</taxon>
        <taxon>Nitrosotaleaceae</taxon>
        <taxon>Nitrosotalea</taxon>
    </lineage>
</organism>
<feature type="transmembrane region" description="Helical" evidence="1">
    <location>
        <begin position="205"/>
        <end position="225"/>
    </location>
</feature>
<dbReference type="EMBL" id="LN890280">
    <property type="protein sequence ID" value="CUR52257.1"/>
    <property type="molecule type" value="Genomic_DNA"/>
</dbReference>
<evidence type="ECO:0000313" key="3">
    <source>
        <dbReference type="Proteomes" id="UP000196239"/>
    </source>
</evidence>
<evidence type="ECO:0000256" key="1">
    <source>
        <dbReference type="SAM" id="Phobius"/>
    </source>
</evidence>
<protein>
    <submittedName>
        <fullName evidence="2">Uncharacterized protein</fullName>
    </submittedName>
</protein>
<dbReference type="KEGG" id="ndv:NDEV_1492"/>
<dbReference type="AlphaFoldDB" id="A0A128A4K7"/>
<feature type="transmembrane region" description="Helical" evidence="1">
    <location>
        <begin position="485"/>
        <end position="506"/>
    </location>
</feature>
<keyword evidence="1" id="KW-1133">Transmembrane helix</keyword>
<keyword evidence="1" id="KW-0812">Transmembrane</keyword>
<gene>
    <name evidence="2" type="ORF">NDEV_1492</name>
</gene>
<keyword evidence="3" id="KW-1185">Reference proteome</keyword>
<feature type="transmembrane region" description="Helical" evidence="1">
    <location>
        <begin position="421"/>
        <end position="444"/>
    </location>
</feature>
<feature type="transmembrane region" description="Helical" evidence="1">
    <location>
        <begin position="132"/>
        <end position="158"/>
    </location>
</feature>